<evidence type="ECO:0000259" key="1">
    <source>
        <dbReference type="Pfam" id="PF02627"/>
    </source>
</evidence>
<proteinExistence type="predicted"/>
<keyword evidence="3" id="KW-1185">Reference proteome</keyword>
<dbReference type="EMBL" id="FQUS01000005">
    <property type="protein sequence ID" value="SHF11389.1"/>
    <property type="molecule type" value="Genomic_DNA"/>
</dbReference>
<name>A0A1M4YZZ8_9BACT</name>
<keyword evidence="2" id="KW-0575">Peroxidase</keyword>
<gene>
    <name evidence="2" type="ORF">SAMN05443144_105208</name>
</gene>
<dbReference type="Proteomes" id="UP000184041">
    <property type="component" value="Unassembled WGS sequence"/>
</dbReference>
<dbReference type="Pfam" id="PF02627">
    <property type="entry name" value="CMD"/>
    <property type="match status" value="1"/>
</dbReference>
<dbReference type="AlphaFoldDB" id="A0A1M4YZZ8"/>
<accession>A0A1M4YZZ8</accession>
<dbReference type="SUPFAM" id="SSF69118">
    <property type="entry name" value="AhpD-like"/>
    <property type="match status" value="1"/>
</dbReference>
<organism evidence="2 3">
    <name type="scientific">Fodinibius roseus</name>
    <dbReference type="NCBI Taxonomy" id="1194090"/>
    <lineage>
        <taxon>Bacteria</taxon>
        <taxon>Pseudomonadati</taxon>
        <taxon>Balneolota</taxon>
        <taxon>Balneolia</taxon>
        <taxon>Balneolales</taxon>
        <taxon>Balneolaceae</taxon>
        <taxon>Fodinibius</taxon>
    </lineage>
</organism>
<dbReference type="Gene3D" id="1.20.1290.10">
    <property type="entry name" value="AhpD-like"/>
    <property type="match status" value="1"/>
</dbReference>
<dbReference type="InterPro" id="IPR003779">
    <property type="entry name" value="CMD-like"/>
</dbReference>
<evidence type="ECO:0000313" key="3">
    <source>
        <dbReference type="Proteomes" id="UP000184041"/>
    </source>
</evidence>
<dbReference type="InterPro" id="IPR029032">
    <property type="entry name" value="AhpD-like"/>
</dbReference>
<dbReference type="GO" id="GO:0051920">
    <property type="term" value="F:peroxiredoxin activity"/>
    <property type="evidence" value="ECO:0007669"/>
    <property type="project" value="InterPro"/>
</dbReference>
<reference evidence="2 3" key="1">
    <citation type="submission" date="2016-11" db="EMBL/GenBank/DDBJ databases">
        <authorList>
            <person name="Jaros S."/>
            <person name="Januszkiewicz K."/>
            <person name="Wedrychowicz H."/>
        </authorList>
    </citation>
    <scope>NUCLEOTIDE SEQUENCE [LARGE SCALE GENOMIC DNA]</scope>
    <source>
        <strain evidence="2 3">DSM 21986</strain>
    </source>
</reference>
<dbReference type="RefSeq" id="WP_073061134.1">
    <property type="nucleotide sequence ID" value="NZ_FQUS01000005.1"/>
</dbReference>
<feature type="domain" description="Carboxymuconolactone decarboxylase-like" evidence="1">
    <location>
        <begin position="71"/>
        <end position="136"/>
    </location>
</feature>
<dbReference type="PANTHER" id="PTHR34846:SF10">
    <property type="entry name" value="CYTOPLASMIC PROTEIN"/>
    <property type="match status" value="1"/>
</dbReference>
<sequence>MNTAISSLNQQVSTPRLEPIEQPASLKLKIAYWYSKRLMGKVITPLKVHYARFPKALGLSRKIMQTEEAIELDETLKHLIKVYVATLNGCAFCVDIAKASAHKNELDEKKFKDLLRFENSDRFTPAEKAALAYADEATRNKHVSDETFERLQAQFSEREIVQITMLNAIENFFNLMNAPVNIGSDELCAIWADNQ</sequence>
<keyword evidence="2" id="KW-0560">Oxidoreductase</keyword>
<dbReference type="OrthoDB" id="9801997at2"/>
<evidence type="ECO:0000313" key="2">
    <source>
        <dbReference type="EMBL" id="SHF11389.1"/>
    </source>
</evidence>
<dbReference type="PANTHER" id="PTHR34846">
    <property type="entry name" value="4-CARBOXYMUCONOLACTONE DECARBOXYLASE FAMILY PROTEIN (AFU_ORTHOLOGUE AFUA_6G11590)"/>
    <property type="match status" value="1"/>
</dbReference>
<dbReference type="STRING" id="1194090.SAMN05443144_105208"/>
<protein>
    <submittedName>
        <fullName evidence="2">Alkylhydroperoxidase AhpD family core domain-containing protein</fullName>
    </submittedName>
</protein>